<organism evidence="2 3">
    <name type="scientific">Chromobacterium amazonense</name>
    <dbReference type="NCBI Taxonomy" id="1382803"/>
    <lineage>
        <taxon>Bacteria</taxon>
        <taxon>Pseudomonadati</taxon>
        <taxon>Pseudomonadota</taxon>
        <taxon>Betaproteobacteria</taxon>
        <taxon>Neisseriales</taxon>
        <taxon>Chromobacteriaceae</taxon>
        <taxon>Chromobacterium</taxon>
    </lineage>
</organism>
<evidence type="ECO:0000313" key="3">
    <source>
        <dbReference type="Proteomes" id="UP001224516"/>
    </source>
</evidence>
<proteinExistence type="predicted"/>
<comment type="caution">
    <text evidence="2">The sequence shown here is derived from an EMBL/GenBank/DDBJ whole genome shotgun (WGS) entry which is preliminary data.</text>
</comment>
<feature type="region of interest" description="Disordered" evidence="1">
    <location>
        <begin position="1"/>
        <end position="21"/>
    </location>
</feature>
<dbReference type="Proteomes" id="UP001224516">
    <property type="component" value="Unassembled WGS sequence"/>
</dbReference>
<gene>
    <name evidence="2" type="ORF">QCL97_005090</name>
</gene>
<sequence>MAIKVLPNPPSATADRAEQLDRQSVVVSSRAALPLGARLESCSNTASELSATESRKSAAGELANYLEQGWGQVLHHLEKLAEEYSSGQEAGIVKETHQSALTKSRRLGPSGLDVAGNLIVVRQPGPKLS</sequence>
<dbReference type="RefSeq" id="WP_261174122.1">
    <property type="nucleotide sequence ID" value="NZ_JAFCYX010000001.1"/>
</dbReference>
<evidence type="ECO:0008006" key="4">
    <source>
        <dbReference type="Google" id="ProtNLM"/>
    </source>
</evidence>
<name>A0ABU8UZT3_9NEIS</name>
<accession>A0ABU8UZT3</accession>
<reference evidence="2 3" key="1">
    <citation type="submission" date="2023-12" db="EMBL/GenBank/DDBJ databases">
        <title>Evaluation and characterization of a potential secondary metabolite violacein from indigenous Chromobacterium amazonense SAM215.</title>
        <authorList>
            <person name="Tarafdar M.R."/>
            <person name="Abedin S.M."/>
            <person name="Atiqua A."/>
            <person name="Saha A."/>
            <person name="Khan S.N."/>
        </authorList>
    </citation>
    <scope>NUCLEOTIDE SEQUENCE [LARGE SCALE GENOMIC DNA]</scope>
    <source>
        <strain evidence="2 3">SAM215</strain>
    </source>
</reference>
<keyword evidence="3" id="KW-1185">Reference proteome</keyword>
<evidence type="ECO:0000256" key="1">
    <source>
        <dbReference type="SAM" id="MobiDB-lite"/>
    </source>
</evidence>
<evidence type="ECO:0000313" key="2">
    <source>
        <dbReference type="EMBL" id="MEJ8674093.1"/>
    </source>
</evidence>
<protein>
    <recommendedName>
        <fullName evidence="4">Phasin domain-containing protein</fullName>
    </recommendedName>
</protein>
<dbReference type="EMBL" id="JAVFJF020000006">
    <property type="protein sequence ID" value="MEJ8674093.1"/>
    <property type="molecule type" value="Genomic_DNA"/>
</dbReference>